<dbReference type="Pfam" id="PF18020">
    <property type="entry name" value="TIG_2"/>
    <property type="match status" value="1"/>
</dbReference>
<dbReference type="AlphaFoldDB" id="A0A8S3UPP8"/>
<dbReference type="PANTHER" id="PTHR22625:SF70">
    <property type="entry name" value="PLEXIN A, ISOFORM A"/>
    <property type="match status" value="1"/>
</dbReference>
<dbReference type="InterPro" id="IPR031148">
    <property type="entry name" value="Plexin"/>
</dbReference>
<dbReference type="InterPro" id="IPR041362">
    <property type="entry name" value="TIG2_plexin"/>
</dbReference>
<keyword evidence="7" id="KW-1185">Reference proteome</keyword>
<dbReference type="OrthoDB" id="6153801at2759"/>
<keyword evidence="3" id="KW-0325">Glycoprotein</keyword>
<dbReference type="Proteomes" id="UP000683360">
    <property type="component" value="Unassembled WGS sequence"/>
</dbReference>
<feature type="domain" description="IPT/TIG" evidence="5">
    <location>
        <begin position="664"/>
        <end position="748"/>
    </location>
</feature>
<dbReference type="InterPro" id="IPR013783">
    <property type="entry name" value="Ig-like_fold"/>
</dbReference>
<dbReference type="SUPFAM" id="SSF81296">
    <property type="entry name" value="E set domains"/>
    <property type="match status" value="2"/>
</dbReference>
<dbReference type="PANTHER" id="PTHR22625">
    <property type="entry name" value="PLEXIN"/>
    <property type="match status" value="1"/>
</dbReference>
<evidence type="ECO:0000259" key="5">
    <source>
        <dbReference type="SMART" id="SM00429"/>
    </source>
</evidence>
<dbReference type="SUPFAM" id="SSF103575">
    <property type="entry name" value="Plexin repeat"/>
    <property type="match status" value="2"/>
</dbReference>
<evidence type="ECO:0000256" key="2">
    <source>
        <dbReference type="ARBA" id="ARBA00023136"/>
    </source>
</evidence>
<dbReference type="SMART" id="SM00423">
    <property type="entry name" value="PSI"/>
    <property type="match status" value="3"/>
</dbReference>
<evidence type="ECO:0000256" key="3">
    <source>
        <dbReference type="ARBA" id="ARBA00023180"/>
    </source>
</evidence>
<gene>
    <name evidence="6" type="ORF">MEDL_55264</name>
</gene>
<proteinExistence type="predicted"/>
<feature type="domain" description="PSI" evidence="4">
    <location>
        <begin position="226"/>
        <end position="275"/>
    </location>
</feature>
<evidence type="ECO:0000259" key="4">
    <source>
        <dbReference type="SMART" id="SM00423"/>
    </source>
</evidence>
<feature type="domain" description="PSI" evidence="4">
    <location>
        <begin position="526"/>
        <end position="571"/>
    </location>
</feature>
<comment type="subcellular location">
    <subcellularLocation>
        <location evidence="1">Membrane</location>
    </subcellularLocation>
</comment>
<dbReference type="Pfam" id="PF01833">
    <property type="entry name" value="TIG"/>
    <property type="match status" value="2"/>
</dbReference>
<dbReference type="EMBL" id="CAJPWZ010002691">
    <property type="protein sequence ID" value="CAG2243131.1"/>
    <property type="molecule type" value="Genomic_DNA"/>
</dbReference>
<dbReference type="GO" id="GO:0017154">
    <property type="term" value="F:semaphorin receptor activity"/>
    <property type="evidence" value="ECO:0007669"/>
    <property type="project" value="InterPro"/>
</dbReference>
<sequence>MFGNNLDTNESYPLDILSPLVSLTTLNISRNMKNTNRKTVFYPSFGELYNLTNLAEDLTGDSVFNMSGSNLTKLNTLLFDCCYLDRMTNKTFFDMPSSIVSITFTGHDGCTIFSVAEADFLRLFPSLRILRLKRVCLELESALKMLYPFENKKMNEIKFEEVNQGYCDGLVRTPFAVIVSSGNQVTVVKEINVDIGQSINELLYSPDKSKVYVLTSNKLLMVDPLHCGERTSCEECSVGQDPVCGWCVMENKCTEADACPMHSVIPHWLMQKSCAKMVEIQPTSLSYEKFQLDEKKSEIQFKLETIMFAPNIDQLDLQCSFVSMTTKSKTKAQIDQNIIKCPLPDDLPVVMSDYHDVEVEFHIEGRPIVKRSVPVFDCRVHDSCTDCAKSNFSCMWQYQDNTCVTTTTNNARQTNGITNADECPRVESPSSVSEIVVHYGETKQIAVRVINLKTEQRDNIHCSFKYNAVSMVVPGSISSSSLTCDSVQFNFNATDSPSLIADFKITWGQNNYMLDNPNGISVRIFKCPLLVTNCGQCLSLQPEYECGWCGSYCSLQKHCNATWQDRSATCQNPLILRFSPSVGPIEGKTNVSISGINLGKTATDIQSGVTVAGVRCTVLPDHYQPSFMFKCETEPSGKAGSGPIKVTVGKIYTATSDNNFTFVEPQVLFLTPREGPRSGGTMITIGGTDLNAGTSVTVNVGGSPCEVDHVSMNTLSCLTSAQTGNDEAEIEVSFGGFKRLMTPKFTYKEDPEIQDVTPKKSILSGGIKIDVMGSRLNIVQKAEFFVEVGNQKITSLILKPRVVDFSRIMISDKD</sequence>
<dbReference type="SUPFAM" id="SSF52058">
    <property type="entry name" value="L domain-like"/>
    <property type="match status" value="1"/>
</dbReference>
<dbReference type="GO" id="GO:0030334">
    <property type="term" value="P:regulation of cell migration"/>
    <property type="evidence" value="ECO:0007669"/>
    <property type="project" value="TreeGrafter"/>
</dbReference>
<protein>
    <submittedName>
        <fullName evidence="6">PLXNA</fullName>
    </submittedName>
</protein>
<dbReference type="InterPro" id="IPR002165">
    <property type="entry name" value="Plexin_repeat"/>
</dbReference>
<dbReference type="GO" id="GO:0005886">
    <property type="term" value="C:plasma membrane"/>
    <property type="evidence" value="ECO:0007669"/>
    <property type="project" value="TreeGrafter"/>
</dbReference>
<evidence type="ECO:0000313" key="7">
    <source>
        <dbReference type="Proteomes" id="UP000683360"/>
    </source>
</evidence>
<keyword evidence="2" id="KW-0472">Membrane</keyword>
<dbReference type="Gene3D" id="2.60.40.10">
    <property type="entry name" value="Immunoglobulins"/>
    <property type="match status" value="4"/>
</dbReference>
<organism evidence="6 7">
    <name type="scientific">Mytilus edulis</name>
    <name type="common">Blue mussel</name>
    <dbReference type="NCBI Taxonomy" id="6550"/>
    <lineage>
        <taxon>Eukaryota</taxon>
        <taxon>Metazoa</taxon>
        <taxon>Spiralia</taxon>
        <taxon>Lophotrochozoa</taxon>
        <taxon>Mollusca</taxon>
        <taxon>Bivalvia</taxon>
        <taxon>Autobranchia</taxon>
        <taxon>Pteriomorphia</taxon>
        <taxon>Mytilida</taxon>
        <taxon>Mytiloidea</taxon>
        <taxon>Mytilidae</taxon>
        <taxon>Mytilinae</taxon>
        <taxon>Mytilus</taxon>
    </lineage>
</organism>
<dbReference type="GO" id="GO:0002116">
    <property type="term" value="C:semaphorin receptor complex"/>
    <property type="evidence" value="ECO:0007669"/>
    <property type="project" value="TreeGrafter"/>
</dbReference>
<dbReference type="SMART" id="SM00429">
    <property type="entry name" value="IPT"/>
    <property type="match status" value="2"/>
</dbReference>
<dbReference type="Pfam" id="PF01437">
    <property type="entry name" value="PSI"/>
    <property type="match status" value="1"/>
</dbReference>
<feature type="domain" description="IPT/TIG" evidence="5">
    <location>
        <begin position="572"/>
        <end position="663"/>
    </location>
</feature>
<name>A0A8S3UPP8_MYTED</name>
<dbReference type="InterPro" id="IPR016201">
    <property type="entry name" value="PSI"/>
</dbReference>
<reference evidence="6" key="1">
    <citation type="submission" date="2021-03" db="EMBL/GenBank/DDBJ databases">
        <authorList>
            <person name="Bekaert M."/>
        </authorList>
    </citation>
    <scope>NUCLEOTIDE SEQUENCE</scope>
</reference>
<feature type="domain" description="PSI" evidence="4">
    <location>
        <begin position="377"/>
        <end position="424"/>
    </location>
</feature>
<evidence type="ECO:0000256" key="1">
    <source>
        <dbReference type="ARBA" id="ARBA00004370"/>
    </source>
</evidence>
<evidence type="ECO:0000313" key="6">
    <source>
        <dbReference type="EMBL" id="CAG2243131.1"/>
    </source>
</evidence>
<comment type="caution">
    <text evidence="6">The sequence shown here is derived from an EMBL/GenBank/DDBJ whole genome shotgun (WGS) entry which is preliminary data.</text>
</comment>
<accession>A0A8S3UPP8</accession>
<dbReference type="InterPro" id="IPR002909">
    <property type="entry name" value="IPT_dom"/>
</dbReference>
<dbReference type="InterPro" id="IPR014756">
    <property type="entry name" value="Ig_E-set"/>
</dbReference>